<evidence type="ECO:0000313" key="1">
    <source>
        <dbReference type="EMBL" id="CAG5105316.1"/>
    </source>
</evidence>
<organism evidence="1 2">
    <name type="scientific">Oikopleura dioica</name>
    <name type="common">Tunicate</name>
    <dbReference type="NCBI Taxonomy" id="34765"/>
    <lineage>
        <taxon>Eukaryota</taxon>
        <taxon>Metazoa</taxon>
        <taxon>Chordata</taxon>
        <taxon>Tunicata</taxon>
        <taxon>Appendicularia</taxon>
        <taxon>Copelata</taxon>
        <taxon>Oikopleuridae</taxon>
        <taxon>Oikopleura</taxon>
    </lineage>
</organism>
<evidence type="ECO:0000313" key="2">
    <source>
        <dbReference type="Proteomes" id="UP001158576"/>
    </source>
</evidence>
<keyword evidence="2" id="KW-1185">Reference proteome</keyword>
<accession>A0ABN7SYW4</accession>
<name>A0ABN7SYW4_OIKDI</name>
<reference evidence="1 2" key="1">
    <citation type="submission" date="2021-04" db="EMBL/GenBank/DDBJ databases">
        <authorList>
            <person name="Bliznina A."/>
        </authorList>
    </citation>
    <scope>NUCLEOTIDE SEQUENCE [LARGE SCALE GENOMIC DNA]</scope>
</reference>
<dbReference type="Proteomes" id="UP001158576">
    <property type="component" value="Chromosome 1"/>
</dbReference>
<sequence>MGRILAVGEYLDRFAELEDDFDEEKETVDLGEGSEVLSSLNDLVIIDADKNDVRIISNNVQGVQSFFQESKASHFQSLVPNGPDDILIMHDMKYWSMREIKREWFRASL</sequence>
<dbReference type="EMBL" id="OU015566">
    <property type="protein sequence ID" value="CAG5105316.1"/>
    <property type="molecule type" value="Genomic_DNA"/>
</dbReference>
<proteinExistence type="predicted"/>
<gene>
    <name evidence="1" type="ORF">OKIOD_LOCUS10785</name>
</gene>
<protein>
    <submittedName>
        <fullName evidence="1">Oidioi.mRNA.OKI2018_I69.chr1.g2020.t1.cds</fullName>
    </submittedName>
</protein>